<dbReference type="InterPro" id="IPR049932">
    <property type="entry name" value="NEAP1-4"/>
</dbReference>
<organism evidence="2 3">
    <name type="scientific">Colocasia esculenta</name>
    <name type="common">Wild taro</name>
    <name type="synonym">Arum esculentum</name>
    <dbReference type="NCBI Taxonomy" id="4460"/>
    <lineage>
        <taxon>Eukaryota</taxon>
        <taxon>Viridiplantae</taxon>
        <taxon>Streptophyta</taxon>
        <taxon>Embryophyta</taxon>
        <taxon>Tracheophyta</taxon>
        <taxon>Spermatophyta</taxon>
        <taxon>Magnoliopsida</taxon>
        <taxon>Liliopsida</taxon>
        <taxon>Araceae</taxon>
        <taxon>Aroideae</taxon>
        <taxon>Colocasieae</taxon>
        <taxon>Colocasia</taxon>
    </lineage>
</organism>
<keyword evidence="1" id="KW-0175">Coiled coil</keyword>
<dbReference type="PANTHER" id="PTHR48145:SF5">
    <property type="entry name" value="NUCLEAR ENVELOPE-ASSOCIATED PROTEIN 2"/>
    <property type="match status" value="1"/>
</dbReference>
<protein>
    <submittedName>
        <fullName evidence="2">Uncharacterized protein</fullName>
    </submittedName>
</protein>
<reference evidence="2" key="1">
    <citation type="submission" date="2017-07" db="EMBL/GenBank/DDBJ databases">
        <title>Taro Niue Genome Assembly and Annotation.</title>
        <authorList>
            <person name="Atibalentja N."/>
            <person name="Keating K."/>
            <person name="Fields C.J."/>
        </authorList>
    </citation>
    <scope>NUCLEOTIDE SEQUENCE</scope>
    <source>
        <strain evidence="2">Niue_2</strain>
        <tissue evidence="2">Leaf</tissue>
    </source>
</reference>
<sequence>MEDEMCRLQRSLEEKDGQLQASTSSAEQDSRTLLGLFSHVAYGPMRWSARLHLRLQQDLWVSLKSLLLRYLKELENLRNELSVSQAAAEDSAASARSAETQCLFLLKELDEKNSSLKEHEERVNRLGEQLDLLQEDLRARELSQNQLKDEVVRIEREIMEAVANAGANKDCELKRILEEVSPQNLENLNKHLNAKDEEISRLRDEIRFISAHWKHRTKELESQLDKHRRADQELKKRVVKLEFCLQETRAQTRKLQRMGEKREKVLKELREQLAMKEKNEGGSHDKPNFWESSGFKMIISMSMLVLVVIAKR</sequence>
<name>A0A843VYN0_COLES</name>
<evidence type="ECO:0000313" key="3">
    <source>
        <dbReference type="Proteomes" id="UP000652761"/>
    </source>
</evidence>
<dbReference type="PANTHER" id="PTHR48145">
    <property type="entry name" value="NUCLEAR ENVELOPE-ASSOCIATED PROTEIN 1"/>
    <property type="match status" value="1"/>
</dbReference>
<accession>A0A843VYN0</accession>
<comment type="caution">
    <text evidence="2">The sequence shown here is derived from an EMBL/GenBank/DDBJ whole genome shotgun (WGS) entry which is preliminary data.</text>
</comment>
<dbReference type="EMBL" id="NMUH01002209">
    <property type="protein sequence ID" value="MQL98580.1"/>
    <property type="molecule type" value="Genomic_DNA"/>
</dbReference>
<keyword evidence="3" id="KW-1185">Reference proteome</keyword>
<dbReference type="OrthoDB" id="1912966at2759"/>
<gene>
    <name evidence="2" type="ORF">Taro_031290</name>
</gene>
<evidence type="ECO:0000313" key="2">
    <source>
        <dbReference type="EMBL" id="MQL98580.1"/>
    </source>
</evidence>
<feature type="coiled-coil region" evidence="1">
    <location>
        <begin position="67"/>
        <end position="279"/>
    </location>
</feature>
<dbReference type="AlphaFoldDB" id="A0A843VYN0"/>
<evidence type="ECO:0000256" key="1">
    <source>
        <dbReference type="SAM" id="Coils"/>
    </source>
</evidence>
<proteinExistence type="predicted"/>
<dbReference type="Proteomes" id="UP000652761">
    <property type="component" value="Unassembled WGS sequence"/>
</dbReference>